<evidence type="ECO:0000256" key="14">
    <source>
        <dbReference type="HAMAP-Rule" id="MF_00046"/>
    </source>
</evidence>
<dbReference type="InterPro" id="IPR004101">
    <property type="entry name" value="Mur_ligase_C"/>
</dbReference>
<proteinExistence type="inferred from homology"/>
<keyword evidence="5 14" id="KW-0436">Ligase</keyword>
<dbReference type="InterPro" id="IPR036615">
    <property type="entry name" value="Mur_ligase_C_dom_sf"/>
</dbReference>
<evidence type="ECO:0000256" key="7">
    <source>
        <dbReference type="ARBA" id="ARBA00022741"/>
    </source>
</evidence>
<dbReference type="Gene3D" id="3.90.190.20">
    <property type="entry name" value="Mur ligase, C-terminal domain"/>
    <property type="match status" value="1"/>
</dbReference>
<sequence>MIPNFSKIKTAHFIGIGGIGISAIARMFLLEGKRVSGSDIAENEVTKELERLGALIAYNQRAENVPADCELVIYTIAVPPENPEFAEAKRREIPMLSYPEALGIISKEKYTIAVSGTHGKTTTTAMIARILMDAGLDPTVIVGSFLIDAKGERTNFIAGKSKYLVVEACEYRRSFLNLSPKILVVTNIDADHLDYYKDLDDIKNAFAALAEKVPKDGVVIDNFEAFSLPNDFKLKIPGKHNISNAKAALAVARALRIDETVALKALADFSGTWRRFEYRGKAKNDALVYDDYGHHPHEIEATLQGARELFPTQKITVVFQPHLYSRTKDHLKDFGKCFARADAVILLPIYPAREKDPGDINSQMVAEEIKKNGKDAHLVATFVEAAALAEKLSYSDSIIITLGAGETNRVADILVAK</sequence>
<dbReference type="SUPFAM" id="SSF53623">
    <property type="entry name" value="MurD-like peptide ligases, catalytic domain"/>
    <property type="match status" value="1"/>
</dbReference>
<feature type="domain" description="Mur ligase N-terminal catalytic" evidence="16">
    <location>
        <begin position="11"/>
        <end position="110"/>
    </location>
</feature>
<evidence type="ECO:0000259" key="18">
    <source>
        <dbReference type="Pfam" id="PF08245"/>
    </source>
</evidence>
<dbReference type="EC" id="6.3.2.8" evidence="3 14"/>
<dbReference type="PANTHER" id="PTHR43445:SF3">
    <property type="entry name" value="UDP-N-ACETYLMURAMATE--L-ALANINE LIGASE"/>
    <property type="match status" value="1"/>
</dbReference>
<dbReference type="SUPFAM" id="SSF53244">
    <property type="entry name" value="MurD-like peptide ligases, peptide-binding domain"/>
    <property type="match status" value="1"/>
</dbReference>
<evidence type="ECO:0000259" key="17">
    <source>
        <dbReference type="Pfam" id="PF02875"/>
    </source>
</evidence>
<evidence type="ECO:0000259" key="16">
    <source>
        <dbReference type="Pfam" id="PF01225"/>
    </source>
</evidence>
<dbReference type="GO" id="GO:0051301">
    <property type="term" value="P:cell division"/>
    <property type="evidence" value="ECO:0007669"/>
    <property type="project" value="UniProtKB-KW"/>
</dbReference>
<evidence type="ECO:0000256" key="13">
    <source>
        <dbReference type="ARBA" id="ARBA00047833"/>
    </source>
</evidence>
<dbReference type="Pfam" id="PF02875">
    <property type="entry name" value="Mur_ligase_C"/>
    <property type="match status" value="1"/>
</dbReference>
<comment type="pathway">
    <text evidence="2 14">Cell wall biogenesis; peptidoglycan biosynthesis.</text>
</comment>
<feature type="domain" description="Mur ligase C-terminal" evidence="17">
    <location>
        <begin position="274"/>
        <end position="405"/>
    </location>
</feature>
<dbReference type="AlphaFoldDB" id="A0A1G2NDD3"/>
<feature type="transmembrane region" description="Helical" evidence="15">
    <location>
        <begin position="12"/>
        <end position="30"/>
    </location>
</feature>
<dbReference type="Proteomes" id="UP000177797">
    <property type="component" value="Unassembled WGS sequence"/>
</dbReference>
<evidence type="ECO:0000256" key="3">
    <source>
        <dbReference type="ARBA" id="ARBA00012211"/>
    </source>
</evidence>
<evidence type="ECO:0000256" key="1">
    <source>
        <dbReference type="ARBA" id="ARBA00004496"/>
    </source>
</evidence>
<dbReference type="InterPro" id="IPR036565">
    <property type="entry name" value="Mur-like_cat_sf"/>
</dbReference>
<evidence type="ECO:0000313" key="19">
    <source>
        <dbReference type="EMBL" id="OHA34128.1"/>
    </source>
</evidence>
<feature type="binding site" evidence="14">
    <location>
        <begin position="116"/>
        <end position="122"/>
    </location>
    <ligand>
        <name>ATP</name>
        <dbReference type="ChEBI" id="CHEBI:30616"/>
    </ligand>
</feature>
<dbReference type="EMBL" id="MHSA01000017">
    <property type="protein sequence ID" value="OHA34128.1"/>
    <property type="molecule type" value="Genomic_DNA"/>
</dbReference>
<dbReference type="PANTHER" id="PTHR43445">
    <property type="entry name" value="UDP-N-ACETYLMURAMATE--L-ALANINE LIGASE-RELATED"/>
    <property type="match status" value="1"/>
</dbReference>
<comment type="similarity">
    <text evidence="14">Belongs to the MurCDEF family.</text>
</comment>
<organism evidence="19 20">
    <name type="scientific">Candidatus Taylorbacteria bacterium RIFCSPLOWO2_01_FULL_48_100</name>
    <dbReference type="NCBI Taxonomy" id="1802322"/>
    <lineage>
        <taxon>Bacteria</taxon>
        <taxon>Candidatus Tayloriibacteriota</taxon>
    </lineage>
</organism>
<keyword evidence="15" id="KW-0472">Membrane</keyword>
<dbReference type="Gene3D" id="3.40.50.720">
    <property type="entry name" value="NAD(P)-binding Rossmann-like Domain"/>
    <property type="match status" value="1"/>
</dbReference>
<feature type="domain" description="Mur ligase central" evidence="18">
    <location>
        <begin position="114"/>
        <end position="222"/>
    </location>
</feature>
<keyword evidence="12 14" id="KW-0961">Cell wall biogenesis/degradation</keyword>
<dbReference type="GO" id="GO:0071555">
    <property type="term" value="P:cell wall organization"/>
    <property type="evidence" value="ECO:0007669"/>
    <property type="project" value="UniProtKB-KW"/>
</dbReference>
<keyword evidence="4 14" id="KW-0963">Cytoplasm</keyword>
<evidence type="ECO:0000256" key="12">
    <source>
        <dbReference type="ARBA" id="ARBA00023316"/>
    </source>
</evidence>
<comment type="subcellular location">
    <subcellularLocation>
        <location evidence="1 14">Cytoplasm</location>
    </subcellularLocation>
</comment>
<evidence type="ECO:0000256" key="5">
    <source>
        <dbReference type="ARBA" id="ARBA00022598"/>
    </source>
</evidence>
<dbReference type="InterPro" id="IPR050061">
    <property type="entry name" value="MurCDEF_pg_biosynth"/>
</dbReference>
<reference evidence="19 20" key="1">
    <citation type="journal article" date="2016" name="Nat. Commun.">
        <title>Thousands of microbial genomes shed light on interconnected biogeochemical processes in an aquifer system.</title>
        <authorList>
            <person name="Anantharaman K."/>
            <person name="Brown C.T."/>
            <person name="Hug L.A."/>
            <person name="Sharon I."/>
            <person name="Castelle C.J."/>
            <person name="Probst A.J."/>
            <person name="Thomas B.C."/>
            <person name="Singh A."/>
            <person name="Wilkins M.J."/>
            <person name="Karaoz U."/>
            <person name="Brodie E.L."/>
            <person name="Williams K.H."/>
            <person name="Hubbard S.S."/>
            <person name="Banfield J.F."/>
        </authorList>
    </citation>
    <scope>NUCLEOTIDE SEQUENCE [LARGE SCALE GENOMIC DNA]</scope>
</reference>
<dbReference type="GO" id="GO:0009252">
    <property type="term" value="P:peptidoglycan biosynthetic process"/>
    <property type="evidence" value="ECO:0007669"/>
    <property type="project" value="UniProtKB-UniRule"/>
</dbReference>
<protein>
    <recommendedName>
        <fullName evidence="3 14">UDP-N-acetylmuramate--L-alanine ligase</fullName>
        <ecNumber evidence="3 14">6.3.2.8</ecNumber>
    </recommendedName>
    <alternativeName>
        <fullName evidence="14">UDP-N-acetylmuramoyl-L-alanine synthetase</fullName>
    </alternativeName>
</protein>
<gene>
    <name evidence="14" type="primary">murC</name>
    <name evidence="19" type="ORF">A2938_01535</name>
</gene>
<evidence type="ECO:0000256" key="15">
    <source>
        <dbReference type="SAM" id="Phobius"/>
    </source>
</evidence>
<dbReference type="Pfam" id="PF01225">
    <property type="entry name" value="Mur_ligase"/>
    <property type="match status" value="1"/>
</dbReference>
<dbReference type="Pfam" id="PF08245">
    <property type="entry name" value="Mur_ligase_M"/>
    <property type="match status" value="1"/>
</dbReference>
<evidence type="ECO:0000256" key="11">
    <source>
        <dbReference type="ARBA" id="ARBA00023306"/>
    </source>
</evidence>
<accession>A0A1G2NDD3</accession>
<keyword evidence="10 14" id="KW-0573">Peptidoglycan synthesis</keyword>
<keyword evidence="6 14" id="KW-0132">Cell division</keyword>
<comment type="catalytic activity">
    <reaction evidence="13 14">
        <text>UDP-N-acetyl-alpha-D-muramate + L-alanine + ATP = UDP-N-acetyl-alpha-D-muramoyl-L-alanine + ADP + phosphate + H(+)</text>
        <dbReference type="Rhea" id="RHEA:23372"/>
        <dbReference type="ChEBI" id="CHEBI:15378"/>
        <dbReference type="ChEBI" id="CHEBI:30616"/>
        <dbReference type="ChEBI" id="CHEBI:43474"/>
        <dbReference type="ChEBI" id="CHEBI:57972"/>
        <dbReference type="ChEBI" id="CHEBI:70757"/>
        <dbReference type="ChEBI" id="CHEBI:83898"/>
        <dbReference type="ChEBI" id="CHEBI:456216"/>
        <dbReference type="EC" id="6.3.2.8"/>
    </reaction>
</comment>
<dbReference type="GO" id="GO:0005524">
    <property type="term" value="F:ATP binding"/>
    <property type="evidence" value="ECO:0007669"/>
    <property type="project" value="UniProtKB-UniRule"/>
</dbReference>
<evidence type="ECO:0000256" key="10">
    <source>
        <dbReference type="ARBA" id="ARBA00022984"/>
    </source>
</evidence>
<keyword evidence="15" id="KW-0812">Transmembrane</keyword>
<dbReference type="GO" id="GO:0005737">
    <property type="term" value="C:cytoplasm"/>
    <property type="evidence" value="ECO:0007669"/>
    <property type="project" value="UniProtKB-SubCell"/>
</dbReference>
<dbReference type="HAMAP" id="MF_00046">
    <property type="entry name" value="MurC"/>
    <property type="match status" value="1"/>
</dbReference>
<keyword evidence="15" id="KW-1133">Transmembrane helix</keyword>
<dbReference type="SUPFAM" id="SSF51984">
    <property type="entry name" value="MurCD N-terminal domain"/>
    <property type="match status" value="1"/>
</dbReference>
<keyword evidence="9 14" id="KW-0133">Cell shape</keyword>
<evidence type="ECO:0000256" key="4">
    <source>
        <dbReference type="ARBA" id="ARBA00022490"/>
    </source>
</evidence>
<evidence type="ECO:0000256" key="9">
    <source>
        <dbReference type="ARBA" id="ARBA00022960"/>
    </source>
</evidence>
<keyword evidence="11 14" id="KW-0131">Cell cycle</keyword>
<comment type="function">
    <text evidence="14">Cell wall formation.</text>
</comment>
<evidence type="ECO:0000256" key="6">
    <source>
        <dbReference type="ARBA" id="ARBA00022618"/>
    </source>
</evidence>
<dbReference type="GO" id="GO:0008763">
    <property type="term" value="F:UDP-N-acetylmuramate-L-alanine ligase activity"/>
    <property type="evidence" value="ECO:0007669"/>
    <property type="project" value="UniProtKB-UniRule"/>
</dbReference>
<dbReference type="CDD" id="cd01983">
    <property type="entry name" value="SIMIBI"/>
    <property type="match status" value="1"/>
</dbReference>
<dbReference type="GO" id="GO:0008360">
    <property type="term" value="P:regulation of cell shape"/>
    <property type="evidence" value="ECO:0007669"/>
    <property type="project" value="UniProtKB-KW"/>
</dbReference>
<keyword evidence="8 14" id="KW-0067">ATP-binding</keyword>
<evidence type="ECO:0000256" key="2">
    <source>
        <dbReference type="ARBA" id="ARBA00004752"/>
    </source>
</evidence>
<dbReference type="InterPro" id="IPR005758">
    <property type="entry name" value="UDP-N-AcMur_Ala_ligase_MurC"/>
</dbReference>
<keyword evidence="7 14" id="KW-0547">Nucleotide-binding</keyword>
<dbReference type="Gene3D" id="3.40.1190.10">
    <property type="entry name" value="Mur-like, catalytic domain"/>
    <property type="match status" value="2"/>
</dbReference>
<dbReference type="InterPro" id="IPR013221">
    <property type="entry name" value="Mur_ligase_cen"/>
</dbReference>
<dbReference type="UniPathway" id="UPA00219"/>
<dbReference type="InterPro" id="IPR000713">
    <property type="entry name" value="Mur_ligase_N"/>
</dbReference>
<comment type="caution">
    <text evidence="19">The sequence shown here is derived from an EMBL/GenBank/DDBJ whole genome shotgun (WGS) entry which is preliminary data.</text>
</comment>
<evidence type="ECO:0000256" key="8">
    <source>
        <dbReference type="ARBA" id="ARBA00022840"/>
    </source>
</evidence>
<name>A0A1G2NDD3_9BACT</name>
<evidence type="ECO:0000313" key="20">
    <source>
        <dbReference type="Proteomes" id="UP000177797"/>
    </source>
</evidence>